<proteinExistence type="predicted"/>
<dbReference type="RefSeq" id="WP_145219154.1">
    <property type="nucleotide sequence ID" value="NZ_CP036269.1"/>
</dbReference>
<organism evidence="1 2">
    <name type="scientific">Gimesia alba</name>
    <dbReference type="NCBI Taxonomy" id="2527973"/>
    <lineage>
        <taxon>Bacteria</taxon>
        <taxon>Pseudomonadati</taxon>
        <taxon>Planctomycetota</taxon>
        <taxon>Planctomycetia</taxon>
        <taxon>Planctomycetales</taxon>
        <taxon>Planctomycetaceae</taxon>
        <taxon>Gimesia</taxon>
    </lineage>
</organism>
<evidence type="ECO:0008006" key="3">
    <source>
        <dbReference type="Google" id="ProtNLM"/>
    </source>
</evidence>
<accession>A0A517RJH2</accession>
<name>A0A517RJH2_9PLAN</name>
<reference evidence="1 2" key="1">
    <citation type="submission" date="2019-02" db="EMBL/GenBank/DDBJ databases">
        <title>Deep-cultivation of Planctomycetes and their phenomic and genomic characterization uncovers novel biology.</title>
        <authorList>
            <person name="Wiegand S."/>
            <person name="Jogler M."/>
            <person name="Boedeker C."/>
            <person name="Pinto D."/>
            <person name="Vollmers J."/>
            <person name="Rivas-Marin E."/>
            <person name="Kohn T."/>
            <person name="Peeters S.H."/>
            <person name="Heuer A."/>
            <person name="Rast P."/>
            <person name="Oberbeckmann S."/>
            <person name="Bunk B."/>
            <person name="Jeske O."/>
            <person name="Meyerdierks A."/>
            <person name="Storesund J.E."/>
            <person name="Kallscheuer N."/>
            <person name="Luecker S."/>
            <person name="Lage O.M."/>
            <person name="Pohl T."/>
            <person name="Merkel B.J."/>
            <person name="Hornburger P."/>
            <person name="Mueller R.-W."/>
            <person name="Bruemmer F."/>
            <person name="Labrenz M."/>
            <person name="Spormann A.M."/>
            <person name="Op den Camp H."/>
            <person name="Overmann J."/>
            <person name="Amann R."/>
            <person name="Jetten M.S.M."/>
            <person name="Mascher T."/>
            <person name="Medema M.H."/>
            <person name="Devos D.P."/>
            <person name="Kaster A.-K."/>
            <person name="Ovreas L."/>
            <person name="Rohde M."/>
            <person name="Galperin M.Y."/>
            <person name="Jogler C."/>
        </authorList>
    </citation>
    <scope>NUCLEOTIDE SEQUENCE [LARGE SCALE GENOMIC DNA]</scope>
    <source>
        <strain evidence="1 2">Pan241w</strain>
    </source>
</reference>
<dbReference type="AlphaFoldDB" id="A0A517RJH2"/>
<sequence length="147" mass="16807">MEKKYMVRLSQKERDTLTDVRKRLKGSSQKVRRAEILLKADVQGPNWTDMKIAEAFSCRVQTVDNLRKRLVVEGFEIALNGKARESPPRQKVLDGKQEAQVIAMRLGKPPKGYANWSLRLLAEHVVELGLVESISHETIRQTLKKTV</sequence>
<gene>
    <name evidence="1" type="ORF">Pan241w_41290</name>
</gene>
<evidence type="ECO:0000313" key="2">
    <source>
        <dbReference type="Proteomes" id="UP000317171"/>
    </source>
</evidence>
<dbReference type="Proteomes" id="UP000317171">
    <property type="component" value="Chromosome"/>
</dbReference>
<protein>
    <recommendedName>
        <fullName evidence="3">Transposase</fullName>
    </recommendedName>
</protein>
<dbReference type="InterPro" id="IPR009057">
    <property type="entry name" value="Homeodomain-like_sf"/>
</dbReference>
<keyword evidence="2" id="KW-1185">Reference proteome</keyword>
<dbReference type="OrthoDB" id="69748at2"/>
<evidence type="ECO:0000313" key="1">
    <source>
        <dbReference type="EMBL" id="QDT44024.1"/>
    </source>
</evidence>
<dbReference type="Pfam" id="PF13565">
    <property type="entry name" value="HTH_32"/>
    <property type="match status" value="1"/>
</dbReference>
<dbReference type="EMBL" id="CP036269">
    <property type="protein sequence ID" value="QDT44024.1"/>
    <property type="molecule type" value="Genomic_DNA"/>
</dbReference>
<dbReference type="SUPFAM" id="SSF46689">
    <property type="entry name" value="Homeodomain-like"/>
    <property type="match status" value="1"/>
</dbReference>
<dbReference type="KEGG" id="gaz:Pan241w_41290"/>